<proteinExistence type="predicted"/>
<sequence>MFKRHLSTLLFTALLLLFSSVVSTPVLAQYSQNPFGQIQAPGALSNFGDITTGGFGNFLTLIFRLMIVGGGIFALFNIILAGYAFLSAGDDPKKMEGAWAKIFQSLIGLSFIAGAFVLAAIFGKLLFGDFNTIINPQIPTIEDITP</sequence>
<dbReference type="Proteomes" id="UP000178812">
    <property type="component" value="Unassembled WGS sequence"/>
</dbReference>
<comment type="caution">
    <text evidence="3">The sequence shown here is derived from an EMBL/GenBank/DDBJ whole genome shotgun (WGS) entry which is preliminary data.</text>
</comment>
<evidence type="ECO:0000256" key="1">
    <source>
        <dbReference type="SAM" id="Phobius"/>
    </source>
</evidence>
<gene>
    <name evidence="3" type="ORF">A2125_01235</name>
</gene>
<dbReference type="AlphaFoldDB" id="A0A1F7WRN1"/>
<keyword evidence="1" id="KW-0812">Transmembrane</keyword>
<evidence type="ECO:0000313" key="3">
    <source>
        <dbReference type="EMBL" id="OGM05440.1"/>
    </source>
</evidence>
<feature type="transmembrane region" description="Helical" evidence="1">
    <location>
        <begin position="98"/>
        <end position="122"/>
    </location>
</feature>
<feature type="signal peptide" evidence="2">
    <location>
        <begin position="1"/>
        <end position="28"/>
    </location>
</feature>
<evidence type="ECO:0000256" key="2">
    <source>
        <dbReference type="SAM" id="SignalP"/>
    </source>
</evidence>
<accession>A0A1F7WRN1</accession>
<evidence type="ECO:0000313" key="4">
    <source>
        <dbReference type="Proteomes" id="UP000178812"/>
    </source>
</evidence>
<keyword evidence="2" id="KW-0732">Signal</keyword>
<name>A0A1F7WRN1_9BACT</name>
<protein>
    <submittedName>
        <fullName evidence="3">Uncharacterized protein</fullName>
    </submittedName>
</protein>
<organism evidence="3 4">
    <name type="scientific">Candidatus Woesebacteria bacterium GWB1_43_5</name>
    <dbReference type="NCBI Taxonomy" id="1802474"/>
    <lineage>
        <taxon>Bacteria</taxon>
        <taxon>Candidatus Woeseibacteriota</taxon>
    </lineage>
</organism>
<keyword evidence="1" id="KW-1133">Transmembrane helix</keyword>
<keyword evidence="1" id="KW-0472">Membrane</keyword>
<feature type="chain" id="PRO_5009533549" evidence="2">
    <location>
        <begin position="29"/>
        <end position="146"/>
    </location>
</feature>
<dbReference type="EMBL" id="MGFM01000037">
    <property type="protein sequence ID" value="OGM05440.1"/>
    <property type="molecule type" value="Genomic_DNA"/>
</dbReference>
<reference evidence="3 4" key="1">
    <citation type="journal article" date="2016" name="Nat. Commun.">
        <title>Thousands of microbial genomes shed light on interconnected biogeochemical processes in an aquifer system.</title>
        <authorList>
            <person name="Anantharaman K."/>
            <person name="Brown C.T."/>
            <person name="Hug L.A."/>
            <person name="Sharon I."/>
            <person name="Castelle C.J."/>
            <person name="Probst A.J."/>
            <person name="Thomas B.C."/>
            <person name="Singh A."/>
            <person name="Wilkins M.J."/>
            <person name="Karaoz U."/>
            <person name="Brodie E.L."/>
            <person name="Williams K.H."/>
            <person name="Hubbard S.S."/>
            <person name="Banfield J.F."/>
        </authorList>
    </citation>
    <scope>NUCLEOTIDE SEQUENCE [LARGE SCALE GENOMIC DNA]</scope>
</reference>
<feature type="transmembrane region" description="Helical" evidence="1">
    <location>
        <begin position="61"/>
        <end position="86"/>
    </location>
</feature>